<protein>
    <recommendedName>
        <fullName evidence="5">Transmembrane protein</fullName>
    </recommendedName>
</protein>
<dbReference type="OrthoDB" id="851643at2759"/>
<dbReference type="PANTHER" id="PTHR33659:SF1">
    <property type="entry name" value="PROTEIN, PUTATIVE-RELATED"/>
    <property type="match status" value="1"/>
</dbReference>
<dbReference type="Proteomes" id="UP000737018">
    <property type="component" value="Unassembled WGS sequence"/>
</dbReference>
<keyword evidence="1" id="KW-0812">Transmembrane</keyword>
<keyword evidence="1" id="KW-0472">Membrane</keyword>
<evidence type="ECO:0000313" key="3">
    <source>
        <dbReference type="EMBL" id="KAF3969164.1"/>
    </source>
</evidence>
<keyword evidence="2" id="KW-0732">Signal</keyword>
<evidence type="ECO:0000313" key="4">
    <source>
        <dbReference type="Proteomes" id="UP000737018"/>
    </source>
</evidence>
<proteinExistence type="predicted"/>
<accession>A0A8J4W0L4</accession>
<feature type="chain" id="PRO_5035243729" description="Transmembrane protein" evidence="2">
    <location>
        <begin position="27"/>
        <end position="110"/>
    </location>
</feature>
<feature type="signal peptide" evidence="2">
    <location>
        <begin position="1"/>
        <end position="26"/>
    </location>
</feature>
<dbReference type="AlphaFoldDB" id="A0A8J4W0L4"/>
<sequence length="110" mass="11253">MAQEITFKALAIVFAVVAIFSSSVMAQDFAPAAAPTPATEKAMAQEITFKALAIVFAVVAIFSSSVMAQDFAPAAAPTPAIEKGAAYSNAVSGAMIFGSLVLSILAMLKH</sequence>
<evidence type="ECO:0000256" key="2">
    <source>
        <dbReference type="SAM" id="SignalP"/>
    </source>
</evidence>
<dbReference type="EMBL" id="JRKL02000679">
    <property type="protein sequence ID" value="KAF3969164.1"/>
    <property type="molecule type" value="Genomic_DNA"/>
</dbReference>
<gene>
    <name evidence="3" type="ORF">CMV_007029</name>
</gene>
<evidence type="ECO:0000256" key="1">
    <source>
        <dbReference type="SAM" id="Phobius"/>
    </source>
</evidence>
<feature type="transmembrane region" description="Helical" evidence="1">
    <location>
        <begin position="50"/>
        <end position="72"/>
    </location>
</feature>
<evidence type="ECO:0008006" key="5">
    <source>
        <dbReference type="Google" id="ProtNLM"/>
    </source>
</evidence>
<organism evidence="3 4">
    <name type="scientific">Castanea mollissima</name>
    <name type="common">Chinese chestnut</name>
    <dbReference type="NCBI Taxonomy" id="60419"/>
    <lineage>
        <taxon>Eukaryota</taxon>
        <taxon>Viridiplantae</taxon>
        <taxon>Streptophyta</taxon>
        <taxon>Embryophyta</taxon>
        <taxon>Tracheophyta</taxon>
        <taxon>Spermatophyta</taxon>
        <taxon>Magnoliopsida</taxon>
        <taxon>eudicotyledons</taxon>
        <taxon>Gunneridae</taxon>
        <taxon>Pentapetalae</taxon>
        <taxon>rosids</taxon>
        <taxon>fabids</taxon>
        <taxon>Fagales</taxon>
        <taxon>Fagaceae</taxon>
        <taxon>Castanea</taxon>
    </lineage>
</organism>
<name>A0A8J4W0L4_9ROSI</name>
<comment type="caution">
    <text evidence="3">The sequence shown here is derived from an EMBL/GenBank/DDBJ whole genome shotgun (WGS) entry which is preliminary data.</text>
</comment>
<feature type="transmembrane region" description="Helical" evidence="1">
    <location>
        <begin position="84"/>
        <end position="108"/>
    </location>
</feature>
<keyword evidence="1" id="KW-1133">Transmembrane helix</keyword>
<keyword evidence="4" id="KW-1185">Reference proteome</keyword>
<dbReference type="PANTHER" id="PTHR33659">
    <property type="entry name" value="PROTEIN, PUTATIVE-RELATED-RELATED"/>
    <property type="match status" value="1"/>
</dbReference>
<reference evidence="3" key="1">
    <citation type="submission" date="2020-03" db="EMBL/GenBank/DDBJ databases">
        <title>Castanea mollissima Vanexum genome sequencing.</title>
        <authorList>
            <person name="Staton M."/>
        </authorList>
    </citation>
    <scope>NUCLEOTIDE SEQUENCE</scope>
    <source>
        <tissue evidence="3">Leaf</tissue>
    </source>
</reference>